<keyword evidence="1" id="KW-0732">Signal</keyword>
<comment type="caution">
    <text evidence="2">The sequence shown here is derived from an EMBL/GenBank/DDBJ whole genome shotgun (WGS) entry which is preliminary data.</text>
</comment>
<protein>
    <submittedName>
        <fullName evidence="2">Uncharacterized protein</fullName>
    </submittedName>
</protein>
<name>S8ASC7_DACHA</name>
<dbReference type="Proteomes" id="UP000015100">
    <property type="component" value="Unassembled WGS sequence"/>
</dbReference>
<dbReference type="EMBL" id="AQGS01000063">
    <property type="protein sequence ID" value="EPS43896.1"/>
    <property type="molecule type" value="Genomic_DNA"/>
</dbReference>
<evidence type="ECO:0000256" key="1">
    <source>
        <dbReference type="SAM" id="SignalP"/>
    </source>
</evidence>
<sequence>MKLTTVAALVYIGGFLHGIQGTPVPDDQNNPPARKITGAWPVATGPPTYVYDPGEVFEPPPDFLEPYDPVKDFHVFDNPDTGYVGDSDEWWSKLKDKFPSVNRTYDVEPTPEQVEAFSNEKILVGFTDCSNLMRSAIIEGFTDARRVLRSVNRWQDFKIDWTRPAAIEFWGGPARNMKYREKIHSNLGHMSRWFNTADPQGTIYVTCADPLNRCPWHGNPVAYVPEYDTSSNDNLWIKFCPKYRNALHLNDIIDYGKRIEDLQDLEGTGAYVFLHQLFQLVDIATAHWEIIKMFPKNEILQIVDLEFPNTVQGMFRKALGPMRARYLANGAKGYEPYLVTGNADNYAWWAIAEFLHRDFDKYPFNPQIAGPWPYTRGFDPNENGKYLSSVGNETRVGTDLAADICNRAGEVSRGLSSGDGRSPVWVGSPEECFNGVPGSAPYPLAASTASPNTFQTSPVA</sequence>
<gene>
    <name evidence="2" type="ORF">H072_2049</name>
</gene>
<reference evidence="3" key="2">
    <citation type="submission" date="2013-04" db="EMBL/GenBank/DDBJ databases">
        <title>Genomic mechanisms accounting for the adaptation to parasitism in nematode-trapping fungi.</title>
        <authorList>
            <person name="Ahren D.G."/>
        </authorList>
    </citation>
    <scope>NUCLEOTIDE SEQUENCE [LARGE SCALE GENOMIC DNA]</scope>
    <source>
        <strain evidence="3">CBS 200.50</strain>
    </source>
</reference>
<organism evidence="2 3">
    <name type="scientific">Dactylellina haptotyla (strain CBS 200.50)</name>
    <name type="common">Nematode-trapping fungus</name>
    <name type="synonym">Monacrosporium haptotylum</name>
    <dbReference type="NCBI Taxonomy" id="1284197"/>
    <lineage>
        <taxon>Eukaryota</taxon>
        <taxon>Fungi</taxon>
        <taxon>Dikarya</taxon>
        <taxon>Ascomycota</taxon>
        <taxon>Pezizomycotina</taxon>
        <taxon>Orbiliomycetes</taxon>
        <taxon>Orbiliales</taxon>
        <taxon>Orbiliaceae</taxon>
        <taxon>Dactylellina</taxon>
    </lineage>
</organism>
<dbReference type="GO" id="GO:0008237">
    <property type="term" value="F:metallopeptidase activity"/>
    <property type="evidence" value="ECO:0007669"/>
    <property type="project" value="InterPro"/>
</dbReference>
<dbReference type="InterPro" id="IPR024079">
    <property type="entry name" value="MetalloPept_cat_dom_sf"/>
</dbReference>
<evidence type="ECO:0000313" key="2">
    <source>
        <dbReference type="EMBL" id="EPS43896.1"/>
    </source>
</evidence>
<keyword evidence="3" id="KW-1185">Reference proteome</keyword>
<dbReference type="HOGENOM" id="CLU_594494_0_0_1"/>
<proteinExistence type="predicted"/>
<dbReference type="Gene3D" id="3.40.390.10">
    <property type="entry name" value="Collagenase (Catalytic Domain)"/>
    <property type="match status" value="1"/>
</dbReference>
<dbReference type="OMA" id="EDCANAN"/>
<dbReference type="OrthoDB" id="3584873at2759"/>
<evidence type="ECO:0000313" key="3">
    <source>
        <dbReference type="Proteomes" id="UP000015100"/>
    </source>
</evidence>
<dbReference type="STRING" id="1284197.S8ASC7"/>
<accession>S8ASC7</accession>
<feature type="chain" id="PRO_5004548729" evidence="1">
    <location>
        <begin position="22"/>
        <end position="460"/>
    </location>
</feature>
<feature type="signal peptide" evidence="1">
    <location>
        <begin position="1"/>
        <end position="21"/>
    </location>
</feature>
<dbReference type="AlphaFoldDB" id="S8ASC7"/>
<reference evidence="2 3" key="1">
    <citation type="journal article" date="2013" name="PLoS Genet.">
        <title>Genomic mechanisms accounting for the adaptation to parasitism in nematode-trapping fungi.</title>
        <authorList>
            <person name="Meerupati T."/>
            <person name="Andersson K.M."/>
            <person name="Friman E."/>
            <person name="Kumar D."/>
            <person name="Tunlid A."/>
            <person name="Ahren D."/>
        </authorList>
    </citation>
    <scope>NUCLEOTIDE SEQUENCE [LARGE SCALE GENOMIC DNA]</scope>
    <source>
        <strain evidence="2 3">CBS 200.50</strain>
    </source>
</reference>